<organism evidence="3 4">
    <name type="scientific">Nonomuraea montanisoli</name>
    <dbReference type="NCBI Taxonomy" id="2741721"/>
    <lineage>
        <taxon>Bacteria</taxon>
        <taxon>Bacillati</taxon>
        <taxon>Actinomycetota</taxon>
        <taxon>Actinomycetes</taxon>
        <taxon>Streptosporangiales</taxon>
        <taxon>Streptosporangiaceae</taxon>
        <taxon>Nonomuraea</taxon>
    </lineage>
</organism>
<dbReference type="InterPro" id="IPR036388">
    <property type="entry name" value="WH-like_DNA-bd_sf"/>
</dbReference>
<gene>
    <name evidence="3" type="ORF">HTZ77_10030</name>
</gene>
<evidence type="ECO:0000259" key="2">
    <source>
        <dbReference type="SMART" id="SM00418"/>
    </source>
</evidence>
<dbReference type="AlphaFoldDB" id="A0A7Y6I5X5"/>
<sequence length="195" mass="22089">MDTLDLLLHPIRLRIVWAMSGGVTRTTTELCERLPDVPKTTVYRHVGLLAEAGMLEVAEEQRVRGVVERHYRLRRERTVVDEDAARSMSLDDHRHGFAAAMAALMAAFNAYLDRPGADPFADLVGYRQSVLWLSRDELAEMIGELREVMAARWRNEPAPGRSPHLASAIFFPVEEPPHDTARGPLDRDEPPRDDR</sequence>
<evidence type="ECO:0000256" key="1">
    <source>
        <dbReference type="SAM" id="MobiDB-lite"/>
    </source>
</evidence>
<feature type="domain" description="HTH arsR-type" evidence="2">
    <location>
        <begin position="2"/>
        <end position="84"/>
    </location>
</feature>
<dbReference type="Gene3D" id="1.10.10.10">
    <property type="entry name" value="Winged helix-like DNA-binding domain superfamily/Winged helix DNA-binding domain"/>
    <property type="match status" value="1"/>
</dbReference>
<dbReference type="Pfam" id="PF12840">
    <property type="entry name" value="HTH_20"/>
    <property type="match status" value="1"/>
</dbReference>
<proteinExistence type="predicted"/>
<dbReference type="Gene3D" id="6.10.140.2180">
    <property type="match status" value="1"/>
</dbReference>
<dbReference type="SUPFAM" id="SSF46785">
    <property type="entry name" value="Winged helix' DNA-binding domain"/>
    <property type="match status" value="1"/>
</dbReference>
<dbReference type="GO" id="GO:0003700">
    <property type="term" value="F:DNA-binding transcription factor activity"/>
    <property type="evidence" value="ECO:0007669"/>
    <property type="project" value="InterPro"/>
</dbReference>
<feature type="region of interest" description="Disordered" evidence="1">
    <location>
        <begin position="171"/>
        <end position="195"/>
    </location>
</feature>
<keyword evidence="4" id="KW-1185">Reference proteome</keyword>
<dbReference type="SMART" id="SM00418">
    <property type="entry name" value="HTH_ARSR"/>
    <property type="match status" value="1"/>
</dbReference>
<protein>
    <submittedName>
        <fullName evidence="3">Helix-turn-helix domain-containing protein</fullName>
    </submittedName>
</protein>
<dbReference type="InterPro" id="IPR001845">
    <property type="entry name" value="HTH_ArsR_DNA-bd_dom"/>
</dbReference>
<evidence type="ECO:0000313" key="3">
    <source>
        <dbReference type="EMBL" id="NUW31763.1"/>
    </source>
</evidence>
<evidence type="ECO:0000313" key="4">
    <source>
        <dbReference type="Proteomes" id="UP000586042"/>
    </source>
</evidence>
<feature type="compositionally biased region" description="Basic and acidic residues" evidence="1">
    <location>
        <begin position="175"/>
        <end position="195"/>
    </location>
</feature>
<reference evidence="3 4" key="1">
    <citation type="submission" date="2020-06" db="EMBL/GenBank/DDBJ databases">
        <title>Nonomuraea sp. SMC257, a novel actinomycete isolated from soil.</title>
        <authorList>
            <person name="Chanama M."/>
        </authorList>
    </citation>
    <scope>NUCLEOTIDE SEQUENCE [LARGE SCALE GENOMIC DNA]</scope>
    <source>
        <strain evidence="3 4">SMC257</strain>
    </source>
</reference>
<dbReference type="Proteomes" id="UP000586042">
    <property type="component" value="Unassembled WGS sequence"/>
</dbReference>
<accession>A0A7Y6I5X5</accession>
<name>A0A7Y6I5X5_9ACTN</name>
<dbReference type="RefSeq" id="WP_175589239.1">
    <property type="nucleotide sequence ID" value="NZ_JABWGN010000004.1"/>
</dbReference>
<dbReference type="CDD" id="cd00090">
    <property type="entry name" value="HTH_ARSR"/>
    <property type="match status" value="1"/>
</dbReference>
<dbReference type="InterPro" id="IPR036390">
    <property type="entry name" value="WH_DNA-bd_sf"/>
</dbReference>
<dbReference type="InterPro" id="IPR011991">
    <property type="entry name" value="ArsR-like_HTH"/>
</dbReference>
<comment type="caution">
    <text evidence="3">The sequence shown here is derived from an EMBL/GenBank/DDBJ whole genome shotgun (WGS) entry which is preliminary data.</text>
</comment>
<dbReference type="EMBL" id="JABWGN010000004">
    <property type="protein sequence ID" value="NUW31763.1"/>
    <property type="molecule type" value="Genomic_DNA"/>
</dbReference>